<feature type="coiled-coil region" evidence="1">
    <location>
        <begin position="156"/>
        <end position="190"/>
    </location>
</feature>
<dbReference type="Proteomes" id="UP000266152">
    <property type="component" value="Unassembled WGS sequence"/>
</dbReference>
<evidence type="ECO:0000256" key="2">
    <source>
        <dbReference type="SAM" id="MobiDB-lite"/>
    </source>
</evidence>
<keyword evidence="1" id="KW-0175">Coiled coil</keyword>
<gene>
    <name evidence="3" type="ORF">FSPOR_11473</name>
</gene>
<dbReference type="EMBL" id="PXOF01000225">
    <property type="protein sequence ID" value="RGP59256.1"/>
    <property type="molecule type" value="Genomic_DNA"/>
</dbReference>
<evidence type="ECO:0000313" key="4">
    <source>
        <dbReference type="Proteomes" id="UP000266152"/>
    </source>
</evidence>
<comment type="caution">
    <text evidence="3">The sequence shown here is derived from an EMBL/GenBank/DDBJ whole genome shotgun (WGS) entry which is preliminary data.</text>
</comment>
<organism evidence="3 4">
    <name type="scientific">Fusarium sporotrichioides</name>
    <dbReference type="NCBI Taxonomy" id="5514"/>
    <lineage>
        <taxon>Eukaryota</taxon>
        <taxon>Fungi</taxon>
        <taxon>Dikarya</taxon>
        <taxon>Ascomycota</taxon>
        <taxon>Pezizomycotina</taxon>
        <taxon>Sordariomycetes</taxon>
        <taxon>Hypocreomycetidae</taxon>
        <taxon>Hypocreales</taxon>
        <taxon>Nectriaceae</taxon>
        <taxon>Fusarium</taxon>
    </lineage>
</organism>
<dbReference type="AlphaFoldDB" id="A0A395RGN7"/>
<name>A0A395RGN7_FUSSP</name>
<protein>
    <submittedName>
        <fullName evidence="3">Uncharacterized protein</fullName>
    </submittedName>
</protein>
<keyword evidence="4" id="KW-1185">Reference proteome</keyword>
<accession>A0A395RGN7</accession>
<evidence type="ECO:0000313" key="3">
    <source>
        <dbReference type="EMBL" id="RGP59256.1"/>
    </source>
</evidence>
<evidence type="ECO:0000256" key="1">
    <source>
        <dbReference type="SAM" id="Coils"/>
    </source>
</evidence>
<feature type="compositionally biased region" description="Polar residues" evidence="2">
    <location>
        <begin position="1"/>
        <end position="10"/>
    </location>
</feature>
<reference evidence="3 4" key="1">
    <citation type="journal article" date="2018" name="PLoS Pathog.">
        <title>Evolution of structural diversity of trichothecenes, a family of toxins produced by plant pathogenic and entomopathogenic fungi.</title>
        <authorList>
            <person name="Proctor R.H."/>
            <person name="McCormick S.P."/>
            <person name="Kim H.S."/>
            <person name="Cardoza R.E."/>
            <person name="Stanley A.M."/>
            <person name="Lindo L."/>
            <person name="Kelly A."/>
            <person name="Brown D.W."/>
            <person name="Lee T."/>
            <person name="Vaughan M.M."/>
            <person name="Alexander N.J."/>
            <person name="Busman M."/>
            <person name="Gutierrez S."/>
        </authorList>
    </citation>
    <scope>NUCLEOTIDE SEQUENCE [LARGE SCALE GENOMIC DNA]</scope>
    <source>
        <strain evidence="3 4">NRRL 3299</strain>
    </source>
</reference>
<proteinExistence type="predicted"/>
<sequence>MSSQKRTSTLLDWETRSSPPPKRKRFDISGATRVNRKSLQAVETAIEANISSIASLDAAITSQEERLDIENANLIVSDQLRQKLRDATLEYEAAEDVSERRFRRIQSLPKVTHGRHDKHRHIREVLRKVLIKENETVNEKGLAVRCVWAQWTNEGGAWIEAEVNQCKAQLEELQQQRVEAVGAGEELKRKKEMLRQAIDFLSLIEGDPSRAVMIMDID</sequence>
<feature type="region of interest" description="Disordered" evidence="2">
    <location>
        <begin position="1"/>
        <end position="28"/>
    </location>
</feature>